<dbReference type="AlphaFoldDB" id="A0AAN9DKK2"/>
<dbReference type="Proteomes" id="UP001364617">
    <property type="component" value="Unassembled WGS sequence"/>
</dbReference>
<organism evidence="1 2">
    <name type="scientific">Phoxinus phoxinus</name>
    <name type="common">Eurasian minnow</name>
    <dbReference type="NCBI Taxonomy" id="58324"/>
    <lineage>
        <taxon>Eukaryota</taxon>
        <taxon>Metazoa</taxon>
        <taxon>Chordata</taxon>
        <taxon>Craniata</taxon>
        <taxon>Vertebrata</taxon>
        <taxon>Euteleostomi</taxon>
        <taxon>Actinopterygii</taxon>
        <taxon>Neopterygii</taxon>
        <taxon>Teleostei</taxon>
        <taxon>Ostariophysi</taxon>
        <taxon>Cypriniformes</taxon>
        <taxon>Leuciscidae</taxon>
        <taxon>Phoxininae</taxon>
        <taxon>Phoxinus</taxon>
    </lineage>
</organism>
<comment type="caution">
    <text evidence="1">The sequence shown here is derived from an EMBL/GenBank/DDBJ whole genome shotgun (WGS) entry which is preliminary data.</text>
</comment>
<reference evidence="1 2" key="1">
    <citation type="submission" date="2024-02" db="EMBL/GenBank/DDBJ databases">
        <title>Chromosome-level genome assembly of the Eurasian Minnow (Phoxinus phoxinus).</title>
        <authorList>
            <person name="Oriowo T.O."/>
            <person name="Martin S."/>
            <person name="Stange M."/>
            <person name="Chrysostomakis Y."/>
            <person name="Brown T."/>
            <person name="Winkler S."/>
            <person name="Kukowka S."/>
            <person name="Myers E.W."/>
            <person name="Bohne A."/>
        </authorList>
    </citation>
    <scope>NUCLEOTIDE SEQUENCE [LARGE SCALE GENOMIC DNA]</scope>
    <source>
        <strain evidence="1">ZFMK-TIS-60720</strain>
        <tissue evidence="1">Whole Organism</tissue>
    </source>
</reference>
<evidence type="ECO:0000313" key="1">
    <source>
        <dbReference type="EMBL" id="KAK7173953.1"/>
    </source>
</evidence>
<dbReference type="EMBL" id="JAYKXH010000003">
    <property type="protein sequence ID" value="KAK7173953.1"/>
    <property type="molecule type" value="Genomic_DNA"/>
</dbReference>
<protein>
    <submittedName>
        <fullName evidence="1">Uncharacterized protein</fullName>
    </submittedName>
</protein>
<evidence type="ECO:0000313" key="2">
    <source>
        <dbReference type="Proteomes" id="UP001364617"/>
    </source>
</evidence>
<accession>A0AAN9DKK2</accession>
<sequence>MTELGEDALTFLENSASSVLRNRTGPHAVGCIREPKEEERLNCALLSTFSAYLQTASGLDEETELCEKLLNIGKRVEDLKNARCSPSLENTCEEIFHKDEHPYKTLEKVRSLLVLYIQWIVRPME</sequence>
<gene>
    <name evidence="1" type="ORF">R3I93_003703</name>
</gene>
<name>A0AAN9DKK2_9TELE</name>
<keyword evidence="2" id="KW-1185">Reference proteome</keyword>
<proteinExistence type="predicted"/>